<accession>A0A1J6II93</accession>
<evidence type="ECO:0000313" key="1">
    <source>
        <dbReference type="EMBL" id="OIT04805.1"/>
    </source>
</evidence>
<dbReference type="EMBL" id="MJEQ01037185">
    <property type="protein sequence ID" value="OIT04805.1"/>
    <property type="molecule type" value="Genomic_DNA"/>
</dbReference>
<organism evidence="1 2">
    <name type="scientific">Nicotiana attenuata</name>
    <name type="common">Coyote tobacco</name>
    <dbReference type="NCBI Taxonomy" id="49451"/>
    <lineage>
        <taxon>Eukaryota</taxon>
        <taxon>Viridiplantae</taxon>
        <taxon>Streptophyta</taxon>
        <taxon>Embryophyta</taxon>
        <taxon>Tracheophyta</taxon>
        <taxon>Spermatophyta</taxon>
        <taxon>Magnoliopsida</taxon>
        <taxon>eudicotyledons</taxon>
        <taxon>Gunneridae</taxon>
        <taxon>Pentapetalae</taxon>
        <taxon>asterids</taxon>
        <taxon>lamiids</taxon>
        <taxon>Solanales</taxon>
        <taxon>Solanaceae</taxon>
        <taxon>Nicotianoideae</taxon>
        <taxon>Nicotianeae</taxon>
        <taxon>Nicotiana</taxon>
    </lineage>
</organism>
<evidence type="ECO:0000313" key="2">
    <source>
        <dbReference type="Proteomes" id="UP000187609"/>
    </source>
</evidence>
<sequence>MFLISRVLLGVLDTELLERTGLFQFVSSVGGDWAIQSSKLFVCEMNVDHPSHEFKDVIMGFWPPTCSTPIQICTDSHGILYIFTSSCSFSSLLPQRNKDYKGYTAPDKFRPRESRDQRVRF</sequence>
<proteinExistence type="predicted"/>
<protein>
    <submittedName>
        <fullName evidence="1">Uncharacterized protein</fullName>
    </submittedName>
</protein>
<dbReference type="AlphaFoldDB" id="A0A1J6II93"/>
<gene>
    <name evidence="1" type="ORF">A4A49_06335</name>
</gene>
<keyword evidence="2" id="KW-1185">Reference proteome</keyword>
<reference evidence="1" key="1">
    <citation type="submission" date="2016-11" db="EMBL/GenBank/DDBJ databases">
        <title>The genome of Nicotiana attenuata.</title>
        <authorList>
            <person name="Xu S."/>
            <person name="Brockmoeller T."/>
            <person name="Gaquerel E."/>
            <person name="Navarro A."/>
            <person name="Kuhl H."/>
            <person name="Gase K."/>
            <person name="Ling Z."/>
            <person name="Zhou W."/>
            <person name="Kreitzer C."/>
            <person name="Stanke M."/>
            <person name="Tang H."/>
            <person name="Lyons E."/>
            <person name="Pandey P."/>
            <person name="Pandey S.P."/>
            <person name="Timmermann B."/>
            <person name="Baldwin I.T."/>
        </authorList>
    </citation>
    <scope>NUCLEOTIDE SEQUENCE [LARGE SCALE GENOMIC DNA]</scope>
    <source>
        <strain evidence="1">UT</strain>
    </source>
</reference>
<dbReference type="Gramene" id="OIT04805">
    <property type="protein sequence ID" value="OIT04805"/>
    <property type="gene ID" value="A4A49_06335"/>
</dbReference>
<dbReference type="Proteomes" id="UP000187609">
    <property type="component" value="Unassembled WGS sequence"/>
</dbReference>
<name>A0A1J6II93_NICAT</name>
<comment type="caution">
    <text evidence="1">The sequence shown here is derived from an EMBL/GenBank/DDBJ whole genome shotgun (WGS) entry which is preliminary data.</text>
</comment>